<evidence type="ECO:0000313" key="2">
    <source>
        <dbReference type="EMBL" id="KAH0559282.1"/>
    </source>
</evidence>
<evidence type="ECO:0008006" key="4">
    <source>
        <dbReference type="Google" id="ProtNLM"/>
    </source>
</evidence>
<keyword evidence="3" id="KW-1185">Reference proteome</keyword>
<dbReference type="InterPro" id="IPR029063">
    <property type="entry name" value="SAM-dependent_MTases_sf"/>
</dbReference>
<gene>
    <name evidence="2" type="ORF">GP486_004206</name>
</gene>
<reference evidence="2" key="1">
    <citation type="submission" date="2021-03" db="EMBL/GenBank/DDBJ databases">
        <title>Comparative genomics and phylogenomic investigation of the class Geoglossomycetes provide insights into ecological specialization and systematics.</title>
        <authorList>
            <person name="Melie T."/>
            <person name="Pirro S."/>
            <person name="Miller A.N."/>
            <person name="Quandt A."/>
        </authorList>
    </citation>
    <scope>NUCLEOTIDE SEQUENCE</scope>
    <source>
        <strain evidence="2">CAQ_001_2017</strain>
    </source>
</reference>
<dbReference type="SUPFAM" id="SSF53335">
    <property type="entry name" value="S-adenosyl-L-methionine-dependent methyltransferases"/>
    <property type="match status" value="1"/>
</dbReference>
<dbReference type="CDD" id="cd02440">
    <property type="entry name" value="AdoMet_MTases"/>
    <property type="match status" value="1"/>
</dbReference>
<dbReference type="AlphaFoldDB" id="A0A9P8LBT2"/>
<feature type="compositionally biased region" description="Acidic residues" evidence="1">
    <location>
        <begin position="238"/>
        <end position="255"/>
    </location>
</feature>
<protein>
    <recommendedName>
        <fullName evidence="4">Methyltransferase</fullName>
    </recommendedName>
</protein>
<accession>A0A9P8LBT2</accession>
<organism evidence="2 3">
    <name type="scientific">Trichoglossum hirsutum</name>
    <dbReference type="NCBI Taxonomy" id="265104"/>
    <lineage>
        <taxon>Eukaryota</taxon>
        <taxon>Fungi</taxon>
        <taxon>Dikarya</taxon>
        <taxon>Ascomycota</taxon>
        <taxon>Pezizomycotina</taxon>
        <taxon>Geoglossomycetes</taxon>
        <taxon>Geoglossales</taxon>
        <taxon>Geoglossaceae</taxon>
        <taxon>Trichoglossum</taxon>
    </lineage>
</organism>
<sequence>MLNSYLMQATERGPNDQKQIDAEEITEFAANHRGAAVLGLDLSPIQDVFVPANLRFEIVDFCDPWSYSESTFDLIFLRGLDGTVVDWTRLYTEVYQALKPGAYIEHSEMCIELKSDDGPINPEHILGRWSETLFEASDAFGKPLGVAEHIKEQLEIVGFVDVVEQRFEWPIGEWREEKKLREIGKLNKTHWEQSIEGWCIALLTRALKFGADDRRRDEMKTMLTDLSMIVYGRRPESEPEFESEGSSDETEGLWF</sequence>
<dbReference type="Gene3D" id="3.40.50.150">
    <property type="entry name" value="Vaccinia Virus protein VP39"/>
    <property type="match status" value="1"/>
</dbReference>
<dbReference type="EMBL" id="JAGHQM010000637">
    <property type="protein sequence ID" value="KAH0559282.1"/>
    <property type="molecule type" value="Genomic_DNA"/>
</dbReference>
<proteinExistence type="predicted"/>
<feature type="region of interest" description="Disordered" evidence="1">
    <location>
        <begin position="234"/>
        <end position="255"/>
    </location>
</feature>
<evidence type="ECO:0000313" key="3">
    <source>
        <dbReference type="Proteomes" id="UP000750711"/>
    </source>
</evidence>
<name>A0A9P8LBT2_9PEZI</name>
<evidence type="ECO:0000256" key="1">
    <source>
        <dbReference type="SAM" id="MobiDB-lite"/>
    </source>
</evidence>
<comment type="caution">
    <text evidence="2">The sequence shown here is derived from an EMBL/GenBank/DDBJ whole genome shotgun (WGS) entry which is preliminary data.</text>
</comment>
<dbReference type="Proteomes" id="UP000750711">
    <property type="component" value="Unassembled WGS sequence"/>
</dbReference>